<keyword evidence="2" id="KW-1185">Reference proteome</keyword>
<dbReference type="EMBL" id="CP010311">
    <property type="protein sequence ID" value="AJF06811.1"/>
    <property type="molecule type" value="Genomic_DNA"/>
</dbReference>
<dbReference type="Pfam" id="PF07087">
    <property type="entry name" value="DUF1353"/>
    <property type="match status" value="1"/>
</dbReference>
<dbReference type="InterPro" id="IPR010767">
    <property type="entry name" value="Phage_CGC-2007_Cje0229"/>
</dbReference>
<dbReference type="OrthoDB" id="88276at2"/>
<sequence length="139" mass="15512">MSAETKTLFSGTALGLSGPLRVEILPNGMTARLTQPFRVRTGAGRIIEVPAGFETDFASVPRLFWRVVPPWGRYSPAAVVHDYLYHTGKVSRLAADSVFLELMAALGVPLWKRQVMYWAVRLGGWLAWNASRKRETEHA</sequence>
<dbReference type="RefSeq" id="WP_040200602.1">
    <property type="nucleotide sequence ID" value="NZ_CP010311.1"/>
</dbReference>
<dbReference type="AlphaFoldDB" id="A0A0B5FT70"/>
<dbReference type="HOGENOM" id="CLU_128732_0_0_7"/>
<name>A0A0B5FT70_9BACT</name>
<dbReference type="STRING" id="483547.GSUB_09985"/>
<evidence type="ECO:0000313" key="1">
    <source>
        <dbReference type="EMBL" id="AJF06811.1"/>
    </source>
</evidence>
<dbReference type="KEGG" id="gsb:GSUB_09985"/>
<gene>
    <name evidence="1" type="ORF">GSUB_09985</name>
</gene>
<proteinExistence type="predicted"/>
<reference evidence="1 2" key="1">
    <citation type="journal article" date="2015" name="Genome Announc.">
        <title>Genomes of Geoalkalibacter ferrihydriticus Z-0531T and Geoalkalibacter subterraneus Red1T, Two Haloalkaliphilic Metal-Reducing Deltaproteobacteria.</title>
        <authorList>
            <person name="Badalamenti J.P."/>
            <person name="Krajmalnik-Brown R."/>
            <person name="Torres C.I."/>
            <person name="Bond D.R."/>
        </authorList>
    </citation>
    <scope>NUCLEOTIDE SEQUENCE [LARGE SCALE GENOMIC DNA]</scope>
    <source>
        <strain evidence="1 2">Red1</strain>
    </source>
</reference>
<organism evidence="1 2">
    <name type="scientific">Geoalkalibacter subterraneus</name>
    <dbReference type="NCBI Taxonomy" id="483547"/>
    <lineage>
        <taxon>Bacteria</taxon>
        <taxon>Pseudomonadati</taxon>
        <taxon>Thermodesulfobacteriota</taxon>
        <taxon>Desulfuromonadia</taxon>
        <taxon>Desulfuromonadales</taxon>
        <taxon>Geoalkalibacteraceae</taxon>
        <taxon>Geoalkalibacter</taxon>
    </lineage>
</organism>
<dbReference type="Proteomes" id="UP000035036">
    <property type="component" value="Chromosome"/>
</dbReference>
<evidence type="ECO:0000313" key="2">
    <source>
        <dbReference type="Proteomes" id="UP000035036"/>
    </source>
</evidence>
<accession>A0A0B5FT70</accession>
<protein>
    <recommendedName>
        <fullName evidence="3">DUF1353 domain-containing protein</fullName>
    </recommendedName>
</protein>
<evidence type="ECO:0008006" key="3">
    <source>
        <dbReference type="Google" id="ProtNLM"/>
    </source>
</evidence>